<dbReference type="RefSeq" id="WP_203146444.1">
    <property type="nucleotide sequence ID" value="NZ_JAEVHL010000001.1"/>
</dbReference>
<sequence>MSFHRDFTPADDGPVVPDVLKSMLQYASSGFARQYIQAFHARANDPTSEDAARVAAVTAVLDRLAHEPWRSGQPYALAPELTATLATAARALDLTGRVVDSDSAPSDAGVLVLPEPIYQRDALGHVTSIGAIAWAPYRVTETGRTGWWVTGWANRDALNDPAAVRRREQLADAPTIVAQLGPYILSSLADLPADTPLIALAEAPSQADHAQESAPPGYHCLDDPTMRQRAITVLLYAYWNLQGQPATNPLRQDSDPTQHLNAHQAGLPNNSPTARRPAEPVVSL</sequence>
<proteinExistence type="predicted"/>
<feature type="region of interest" description="Disordered" evidence="1">
    <location>
        <begin position="247"/>
        <end position="284"/>
    </location>
</feature>
<organism evidence="2 3">
    <name type="scientific">Micromonospora tarensis</name>
    <dbReference type="NCBI Taxonomy" id="2806100"/>
    <lineage>
        <taxon>Bacteria</taxon>
        <taxon>Bacillati</taxon>
        <taxon>Actinomycetota</taxon>
        <taxon>Actinomycetes</taxon>
        <taxon>Micromonosporales</taxon>
        <taxon>Micromonosporaceae</taxon>
        <taxon>Micromonospora</taxon>
    </lineage>
</organism>
<evidence type="ECO:0000256" key="1">
    <source>
        <dbReference type="SAM" id="MobiDB-lite"/>
    </source>
</evidence>
<feature type="compositionally biased region" description="Polar residues" evidence="1">
    <location>
        <begin position="247"/>
        <end position="273"/>
    </location>
</feature>
<gene>
    <name evidence="2" type="ORF">JM949_00360</name>
</gene>
<reference evidence="2 3" key="1">
    <citation type="submission" date="2021-01" db="EMBL/GenBank/DDBJ databases">
        <title>Draft genome sequence of Micromonospora sp. strain STR1s_6.</title>
        <authorList>
            <person name="Karlyshev A."/>
            <person name="Jawad R."/>
        </authorList>
    </citation>
    <scope>NUCLEOTIDE SEQUENCE [LARGE SCALE GENOMIC DNA]</scope>
    <source>
        <strain evidence="2 3">STR1S-6</strain>
    </source>
</reference>
<accession>A0ABS1Y9F8</accession>
<evidence type="ECO:0000313" key="2">
    <source>
        <dbReference type="EMBL" id="MBM0274020.1"/>
    </source>
</evidence>
<evidence type="ECO:0000313" key="3">
    <source>
        <dbReference type="Proteomes" id="UP000622245"/>
    </source>
</evidence>
<dbReference type="Proteomes" id="UP000622245">
    <property type="component" value="Unassembled WGS sequence"/>
</dbReference>
<keyword evidence="3" id="KW-1185">Reference proteome</keyword>
<name>A0ABS1Y9F8_9ACTN</name>
<dbReference type="EMBL" id="JAEVHL010000001">
    <property type="protein sequence ID" value="MBM0274020.1"/>
    <property type="molecule type" value="Genomic_DNA"/>
</dbReference>
<protein>
    <submittedName>
        <fullName evidence="2">Uncharacterized protein</fullName>
    </submittedName>
</protein>
<comment type="caution">
    <text evidence="2">The sequence shown here is derived from an EMBL/GenBank/DDBJ whole genome shotgun (WGS) entry which is preliminary data.</text>
</comment>